<accession>A0A9X2XPT4</accession>
<dbReference type="EMBL" id="JAOTIF010000023">
    <property type="protein sequence ID" value="MCU7551744.1"/>
    <property type="molecule type" value="Genomic_DNA"/>
</dbReference>
<dbReference type="RefSeq" id="WP_279299182.1">
    <property type="nucleotide sequence ID" value="NZ_JAOTIF010000023.1"/>
</dbReference>
<sequence>MISNAHVHNQTSVVSLTTSNETPFKGQQVENFTKQKEETLDQYLTASEMNSLKLEILSQRGHIKGYRGL</sequence>
<keyword evidence="2" id="KW-1185">Reference proteome</keyword>
<evidence type="ECO:0000313" key="1">
    <source>
        <dbReference type="EMBL" id="MCU7551744.1"/>
    </source>
</evidence>
<evidence type="ECO:0000313" key="2">
    <source>
        <dbReference type="Proteomes" id="UP001155483"/>
    </source>
</evidence>
<protein>
    <submittedName>
        <fullName evidence="1">Uncharacterized protein</fullName>
    </submittedName>
</protein>
<gene>
    <name evidence="1" type="ORF">OCK74_21665</name>
</gene>
<proteinExistence type="predicted"/>
<dbReference type="AlphaFoldDB" id="A0A9X2XPT4"/>
<reference evidence="1" key="1">
    <citation type="submission" date="2022-09" db="EMBL/GenBank/DDBJ databases">
        <authorList>
            <person name="Yuan C."/>
            <person name="Ke Z."/>
        </authorList>
    </citation>
    <scope>NUCLEOTIDE SEQUENCE</scope>
    <source>
        <strain evidence="1">LB-8</strain>
    </source>
</reference>
<name>A0A9X2XPT4_9BACT</name>
<dbReference type="Proteomes" id="UP001155483">
    <property type="component" value="Unassembled WGS sequence"/>
</dbReference>
<comment type="caution">
    <text evidence="1">The sequence shown here is derived from an EMBL/GenBank/DDBJ whole genome shotgun (WGS) entry which is preliminary data.</text>
</comment>
<reference evidence="1" key="2">
    <citation type="submission" date="2023-04" db="EMBL/GenBank/DDBJ databases">
        <title>Paracnuella aquatica gen. nov., sp. nov., a member of the family Chitinophagaceae isolated from a hot spring.</title>
        <authorList>
            <person name="Wang C."/>
        </authorList>
    </citation>
    <scope>NUCLEOTIDE SEQUENCE</scope>
    <source>
        <strain evidence="1">LB-8</strain>
    </source>
</reference>
<organism evidence="1 2">
    <name type="scientific">Paraflavisolibacter caeni</name>
    <dbReference type="NCBI Taxonomy" id="2982496"/>
    <lineage>
        <taxon>Bacteria</taxon>
        <taxon>Pseudomonadati</taxon>
        <taxon>Bacteroidota</taxon>
        <taxon>Chitinophagia</taxon>
        <taxon>Chitinophagales</taxon>
        <taxon>Chitinophagaceae</taxon>
        <taxon>Paraflavisolibacter</taxon>
    </lineage>
</organism>